<dbReference type="Gene3D" id="3.10.450.50">
    <property type="match status" value="1"/>
</dbReference>
<name>A0ABQ6HIT1_9GAMM</name>
<dbReference type="InterPro" id="IPR013543">
    <property type="entry name" value="Ca/CaM-dep_prot_kinase-assoc"/>
</dbReference>
<comment type="caution">
    <text evidence="2">The sequence shown here is derived from an EMBL/GenBank/DDBJ whole genome shotgun (WGS) entry which is preliminary data.</text>
</comment>
<protein>
    <recommendedName>
        <fullName evidence="1">Calcium/calmodulin-dependent protein kinase II association-domain domain-containing protein</fullName>
    </recommendedName>
</protein>
<reference evidence="2 3" key="1">
    <citation type="submission" date="2023-03" db="EMBL/GenBank/DDBJ databases">
        <title>Thalassotalea loyana LMG 22536T draft genome sequence.</title>
        <authorList>
            <person name="Sawabe T."/>
        </authorList>
    </citation>
    <scope>NUCLEOTIDE SEQUENCE [LARGE SCALE GENOMIC DNA]</scope>
    <source>
        <strain evidence="2 3">LMG 22536</strain>
    </source>
</reference>
<dbReference type="CDD" id="cd00531">
    <property type="entry name" value="NTF2_like"/>
    <property type="match status" value="1"/>
</dbReference>
<organism evidence="2 3">
    <name type="scientific">Thalassotalea loyana</name>
    <dbReference type="NCBI Taxonomy" id="280483"/>
    <lineage>
        <taxon>Bacteria</taxon>
        <taxon>Pseudomonadati</taxon>
        <taxon>Pseudomonadota</taxon>
        <taxon>Gammaproteobacteria</taxon>
        <taxon>Alteromonadales</taxon>
        <taxon>Colwelliaceae</taxon>
        <taxon>Thalassotalea</taxon>
    </lineage>
</organism>
<dbReference type="SUPFAM" id="SSF54427">
    <property type="entry name" value="NTF2-like"/>
    <property type="match status" value="1"/>
</dbReference>
<dbReference type="EMBL" id="BSSV01000008">
    <property type="protein sequence ID" value="GLX86896.1"/>
    <property type="molecule type" value="Genomic_DNA"/>
</dbReference>
<gene>
    <name evidence="2" type="ORF">tloyanaT_31490</name>
</gene>
<dbReference type="RefSeq" id="WP_284300403.1">
    <property type="nucleotide sequence ID" value="NZ_BSSV01000008.1"/>
</dbReference>
<keyword evidence="3" id="KW-1185">Reference proteome</keyword>
<dbReference type="Pfam" id="PF08332">
    <property type="entry name" value="CaMKII_AD"/>
    <property type="match status" value="1"/>
</dbReference>
<evidence type="ECO:0000313" key="3">
    <source>
        <dbReference type="Proteomes" id="UP001157134"/>
    </source>
</evidence>
<sequence length="122" mass="13835">MNTSEVSDLFTQWNNAIQTRDPKVVTALYASDATLLPTISNIVRHNHAEIEDYFALFLPRGPIGELLEENIRVIDTIAINSGVYAFSFDDGSTAQARYSFVYKKIDSQWKIIEHHSSVMPEQ</sequence>
<dbReference type="InterPro" id="IPR032710">
    <property type="entry name" value="NTF2-like_dom_sf"/>
</dbReference>
<dbReference type="Proteomes" id="UP001157134">
    <property type="component" value="Unassembled WGS sequence"/>
</dbReference>
<evidence type="ECO:0000313" key="2">
    <source>
        <dbReference type="EMBL" id="GLX86896.1"/>
    </source>
</evidence>
<accession>A0ABQ6HIT1</accession>
<dbReference type="InterPro" id="IPR011944">
    <property type="entry name" value="Steroid_delta5-4_isomerase"/>
</dbReference>
<evidence type="ECO:0000259" key="1">
    <source>
        <dbReference type="Pfam" id="PF08332"/>
    </source>
</evidence>
<feature type="domain" description="Calcium/calmodulin-dependent protein kinase II association-domain" evidence="1">
    <location>
        <begin position="4"/>
        <end position="120"/>
    </location>
</feature>
<dbReference type="NCBIfam" id="TIGR02246">
    <property type="entry name" value="SgcJ/EcaC family oxidoreductase"/>
    <property type="match status" value="1"/>
</dbReference>
<proteinExistence type="predicted"/>